<gene>
    <name evidence="6" type="ORF">KL86DPRO_60138</name>
</gene>
<evidence type="ECO:0000256" key="4">
    <source>
        <dbReference type="ARBA" id="ARBA00023136"/>
    </source>
</evidence>
<dbReference type="InterPro" id="IPR038770">
    <property type="entry name" value="Na+/solute_symporter_sf"/>
</dbReference>
<protein>
    <recommendedName>
        <fullName evidence="7">Bile acid:sodium symporter</fullName>
    </recommendedName>
</protein>
<name>A0A212KFF3_9DELT</name>
<feature type="transmembrane region" description="Helical" evidence="5">
    <location>
        <begin position="132"/>
        <end position="153"/>
    </location>
</feature>
<feature type="transmembrane region" description="Helical" evidence="5">
    <location>
        <begin position="36"/>
        <end position="56"/>
    </location>
</feature>
<accession>A0A212KFF3</accession>
<evidence type="ECO:0000256" key="3">
    <source>
        <dbReference type="ARBA" id="ARBA00022989"/>
    </source>
</evidence>
<dbReference type="Gene3D" id="1.20.1530.20">
    <property type="match status" value="1"/>
</dbReference>
<dbReference type="GO" id="GO:0016020">
    <property type="term" value="C:membrane"/>
    <property type="evidence" value="ECO:0007669"/>
    <property type="project" value="UniProtKB-SubCell"/>
</dbReference>
<feature type="transmembrane region" description="Helical" evidence="5">
    <location>
        <begin position="98"/>
        <end position="120"/>
    </location>
</feature>
<feature type="transmembrane region" description="Helical" evidence="5">
    <location>
        <begin position="12"/>
        <end position="30"/>
    </location>
</feature>
<evidence type="ECO:0000256" key="1">
    <source>
        <dbReference type="ARBA" id="ARBA00004141"/>
    </source>
</evidence>
<sequence>MNIISSFSECMQKYFPLLCIVFLIIGLLIGEMAAGLAYAIPWLMALLMFSSGLGLRVEDLQSLRERPWLLPVILALLHVVIPLLAMGITYPLGFPLDAVMGFVILAVIPISATSVVWVGIYRGNVTLGMAILLVDTICAPFIIPYVLAFFFGADVSMDPFGMLRGLFWMLFFPTFLALVCNRVTQGGLQRIAGQPIAFASKLAVFAILVINGGVVAPFVHDFNLMLLLVFCATLALTAFWYLFSFWAGRLLFPKGEDALALTLTALRGSTTGMVIAMTYFPPMATLVVVFCMLFQQALAAYFGKMARNWIDKKERS</sequence>
<reference evidence="6" key="1">
    <citation type="submission" date="2016-04" db="EMBL/GenBank/DDBJ databases">
        <authorList>
            <person name="Evans L.H."/>
            <person name="Alamgir A."/>
            <person name="Owens N."/>
            <person name="Weber N.D."/>
            <person name="Virtaneva K."/>
            <person name="Barbian K."/>
            <person name="Babar A."/>
            <person name="Rosenke K."/>
        </authorList>
    </citation>
    <scope>NUCLEOTIDE SEQUENCE</scope>
    <source>
        <strain evidence="6">86</strain>
    </source>
</reference>
<feature type="transmembrane region" description="Helical" evidence="5">
    <location>
        <begin position="283"/>
        <end position="303"/>
    </location>
</feature>
<evidence type="ECO:0000256" key="2">
    <source>
        <dbReference type="ARBA" id="ARBA00022692"/>
    </source>
</evidence>
<dbReference type="EMBL" id="FLUQ01000006">
    <property type="protein sequence ID" value="SBW10371.1"/>
    <property type="molecule type" value="Genomic_DNA"/>
</dbReference>
<feature type="transmembrane region" description="Helical" evidence="5">
    <location>
        <begin position="165"/>
        <end position="184"/>
    </location>
</feature>
<feature type="transmembrane region" description="Helical" evidence="5">
    <location>
        <begin position="68"/>
        <end position="92"/>
    </location>
</feature>
<evidence type="ECO:0000313" key="6">
    <source>
        <dbReference type="EMBL" id="SBW10371.1"/>
    </source>
</evidence>
<evidence type="ECO:0000256" key="5">
    <source>
        <dbReference type="SAM" id="Phobius"/>
    </source>
</evidence>
<dbReference type="AlphaFoldDB" id="A0A212KFF3"/>
<evidence type="ECO:0008006" key="7">
    <source>
        <dbReference type="Google" id="ProtNLM"/>
    </source>
</evidence>
<organism evidence="6">
    <name type="scientific">uncultured delta proteobacterium</name>
    <dbReference type="NCBI Taxonomy" id="34034"/>
    <lineage>
        <taxon>Bacteria</taxon>
        <taxon>Deltaproteobacteria</taxon>
        <taxon>environmental samples</taxon>
    </lineage>
</organism>
<proteinExistence type="predicted"/>
<dbReference type="InterPro" id="IPR002657">
    <property type="entry name" value="BilAc:Na_symport/Acr3"/>
</dbReference>
<feature type="transmembrane region" description="Helical" evidence="5">
    <location>
        <begin position="196"/>
        <end position="219"/>
    </location>
</feature>
<keyword evidence="4 5" id="KW-0472">Membrane</keyword>
<feature type="transmembrane region" description="Helical" evidence="5">
    <location>
        <begin position="258"/>
        <end position="277"/>
    </location>
</feature>
<comment type="subcellular location">
    <subcellularLocation>
        <location evidence="1">Membrane</location>
        <topology evidence="1">Multi-pass membrane protein</topology>
    </subcellularLocation>
</comment>
<keyword evidence="3 5" id="KW-1133">Transmembrane helix</keyword>
<feature type="transmembrane region" description="Helical" evidence="5">
    <location>
        <begin position="225"/>
        <end position="246"/>
    </location>
</feature>
<keyword evidence="2 5" id="KW-0812">Transmembrane</keyword>
<dbReference type="Pfam" id="PF01758">
    <property type="entry name" value="SBF"/>
    <property type="match status" value="1"/>
</dbReference>